<organism evidence="1 2">
    <name type="scientific">Alicyclobacillus ferrooxydans</name>
    <dbReference type="NCBI Taxonomy" id="471514"/>
    <lineage>
        <taxon>Bacteria</taxon>
        <taxon>Bacillati</taxon>
        <taxon>Bacillota</taxon>
        <taxon>Bacilli</taxon>
        <taxon>Bacillales</taxon>
        <taxon>Alicyclobacillaceae</taxon>
        <taxon>Alicyclobacillus</taxon>
    </lineage>
</organism>
<protein>
    <submittedName>
        <fullName evidence="1">Uncharacterized protein</fullName>
    </submittedName>
</protein>
<proteinExistence type="predicted"/>
<evidence type="ECO:0000313" key="1">
    <source>
        <dbReference type="EMBL" id="KPV40902.1"/>
    </source>
</evidence>
<keyword evidence="2" id="KW-1185">Reference proteome</keyword>
<accession>A0A0P9CP45</accession>
<sequence>MNSAPLQEKKLNTTVLTVSAMFKRSFVPNHDVGKPKLKNPPDLDSLNSAEIAYVLALHSVDFKIGVPGLMMRQLLFDISWRRHMGYVHLGYGDVIKLRQVCTGVLSRTHFQMDVITNE</sequence>
<gene>
    <name evidence="1" type="ORF">AN477_21770</name>
</gene>
<reference evidence="1 2" key="1">
    <citation type="submission" date="2015-09" db="EMBL/GenBank/DDBJ databases">
        <title>Draft genome sequence of Alicyclobacillus ferrooxydans DSM 22381.</title>
        <authorList>
            <person name="Hemp J."/>
        </authorList>
    </citation>
    <scope>NUCLEOTIDE SEQUENCE [LARGE SCALE GENOMIC DNA]</scope>
    <source>
        <strain evidence="1 2">TC-34</strain>
    </source>
</reference>
<evidence type="ECO:0000313" key="2">
    <source>
        <dbReference type="Proteomes" id="UP000050482"/>
    </source>
</evidence>
<dbReference type="AlphaFoldDB" id="A0A0P9CP45"/>
<dbReference type="EMBL" id="LJCO01000096">
    <property type="protein sequence ID" value="KPV40902.1"/>
    <property type="molecule type" value="Genomic_DNA"/>
</dbReference>
<dbReference type="PATRIC" id="fig|471514.4.peg.1868"/>
<name>A0A0P9CP45_9BACL</name>
<dbReference type="Proteomes" id="UP000050482">
    <property type="component" value="Unassembled WGS sequence"/>
</dbReference>
<comment type="caution">
    <text evidence="1">The sequence shown here is derived from an EMBL/GenBank/DDBJ whole genome shotgun (WGS) entry which is preliminary data.</text>
</comment>